<gene>
    <name evidence="3" type="ORF">AAG747_20400</name>
</gene>
<comment type="caution">
    <text evidence="3">The sequence shown here is derived from an EMBL/GenBank/DDBJ whole genome shotgun (WGS) entry which is preliminary data.</text>
</comment>
<accession>A0AAW9S2K1</accession>
<organism evidence="3 4">
    <name type="scientific">Rapidithrix thailandica</name>
    <dbReference type="NCBI Taxonomy" id="413964"/>
    <lineage>
        <taxon>Bacteria</taxon>
        <taxon>Pseudomonadati</taxon>
        <taxon>Bacteroidota</taxon>
        <taxon>Cytophagia</taxon>
        <taxon>Cytophagales</taxon>
        <taxon>Flammeovirgaceae</taxon>
        <taxon>Rapidithrix</taxon>
    </lineage>
</organism>
<dbReference type="PIRSF" id="PIRSF000709">
    <property type="entry name" value="6PFK_2-Ptase"/>
    <property type="match status" value="1"/>
</dbReference>
<feature type="binding site" evidence="2">
    <location>
        <begin position="10"/>
        <end position="17"/>
    </location>
    <ligand>
        <name>substrate</name>
    </ligand>
</feature>
<dbReference type="CDD" id="cd07067">
    <property type="entry name" value="HP_PGM_like"/>
    <property type="match status" value="1"/>
</dbReference>
<dbReference type="GO" id="GO:0005829">
    <property type="term" value="C:cytosol"/>
    <property type="evidence" value="ECO:0007669"/>
    <property type="project" value="TreeGrafter"/>
</dbReference>
<dbReference type="EMBL" id="JBDKWZ010000013">
    <property type="protein sequence ID" value="MEN7550292.1"/>
    <property type="molecule type" value="Genomic_DNA"/>
</dbReference>
<dbReference type="PANTHER" id="PTHR46517:SF1">
    <property type="entry name" value="FRUCTOSE-2,6-BISPHOSPHATASE TIGAR"/>
    <property type="match status" value="1"/>
</dbReference>
<feature type="binding site" evidence="2">
    <location>
        <position position="61"/>
    </location>
    <ligand>
        <name>substrate</name>
    </ligand>
</feature>
<dbReference type="GO" id="GO:0043456">
    <property type="term" value="P:regulation of pentose-phosphate shunt"/>
    <property type="evidence" value="ECO:0007669"/>
    <property type="project" value="TreeGrafter"/>
</dbReference>
<dbReference type="Pfam" id="PF00300">
    <property type="entry name" value="His_Phos_1"/>
    <property type="match status" value="1"/>
</dbReference>
<name>A0AAW9S2K1_9BACT</name>
<evidence type="ECO:0000256" key="1">
    <source>
        <dbReference type="ARBA" id="ARBA00022801"/>
    </source>
</evidence>
<dbReference type="GO" id="GO:0004331">
    <property type="term" value="F:fructose-2,6-bisphosphate 2-phosphatase activity"/>
    <property type="evidence" value="ECO:0007669"/>
    <property type="project" value="TreeGrafter"/>
</dbReference>
<proteinExistence type="predicted"/>
<dbReference type="InterPro" id="IPR029033">
    <property type="entry name" value="His_PPase_superfam"/>
</dbReference>
<protein>
    <submittedName>
        <fullName evidence="3">Histidine phosphatase family protein</fullName>
        <ecNumber evidence="3">3.1.3.-</ecNumber>
    </submittedName>
</protein>
<dbReference type="AlphaFoldDB" id="A0AAW9S2K1"/>
<dbReference type="SUPFAM" id="SSF53254">
    <property type="entry name" value="Phosphoglycerate mutase-like"/>
    <property type="match status" value="1"/>
</dbReference>
<dbReference type="InterPro" id="IPR051695">
    <property type="entry name" value="Phosphoglycerate_Mutase"/>
</dbReference>
<dbReference type="Proteomes" id="UP001403385">
    <property type="component" value="Unassembled WGS sequence"/>
</dbReference>
<dbReference type="SMART" id="SM00855">
    <property type="entry name" value="PGAM"/>
    <property type="match status" value="1"/>
</dbReference>
<dbReference type="PANTHER" id="PTHR46517">
    <property type="entry name" value="FRUCTOSE-2,6-BISPHOSPHATASE TIGAR"/>
    <property type="match status" value="1"/>
</dbReference>
<dbReference type="Gene3D" id="3.40.50.1240">
    <property type="entry name" value="Phosphoglycerate mutase-like"/>
    <property type="match status" value="1"/>
</dbReference>
<reference evidence="3 4" key="1">
    <citation type="submission" date="2024-04" db="EMBL/GenBank/DDBJ databases">
        <title>Novel genus in family Flammeovirgaceae.</title>
        <authorList>
            <person name="Nguyen T.H."/>
            <person name="Vuong T.Q."/>
            <person name="Le H."/>
            <person name="Kim S.-G."/>
        </authorList>
    </citation>
    <scope>NUCLEOTIDE SEQUENCE [LARGE SCALE GENOMIC DNA]</scope>
    <source>
        <strain evidence="3 4">JCM 23209</strain>
    </source>
</reference>
<sequence length="221" mass="25871">MTSKKIYIVRHGETEYNKLGLVQGCGIDAGLNDLGRKQARAFHQHFKDFPFDKIYTSKLKRTHQSVWSFIEDGISWQQLEGLNEISWGVKEGRIITEEDDRQYYTMIEGWKKGQLHLKVEKGESPLEVQTRQQIAWKYIMSNPYEQNVLICMHGRAIRILLSWLIGHDLSQMDQFEHQNLCLYLLHYEKGNYSIEKRNDVTHLQHLNNLADTVSDSFISGN</sequence>
<dbReference type="PROSITE" id="PS00175">
    <property type="entry name" value="PG_MUTASE"/>
    <property type="match status" value="1"/>
</dbReference>
<keyword evidence="1 3" id="KW-0378">Hydrolase</keyword>
<dbReference type="GO" id="GO:0045820">
    <property type="term" value="P:negative regulation of glycolytic process"/>
    <property type="evidence" value="ECO:0007669"/>
    <property type="project" value="TreeGrafter"/>
</dbReference>
<evidence type="ECO:0000313" key="4">
    <source>
        <dbReference type="Proteomes" id="UP001403385"/>
    </source>
</evidence>
<dbReference type="InterPro" id="IPR013078">
    <property type="entry name" value="His_Pase_superF_clade-1"/>
</dbReference>
<dbReference type="EC" id="3.1.3.-" evidence="3"/>
<dbReference type="RefSeq" id="WP_346823073.1">
    <property type="nucleotide sequence ID" value="NZ_JBDKWZ010000013.1"/>
</dbReference>
<evidence type="ECO:0000256" key="2">
    <source>
        <dbReference type="PIRSR" id="PIRSR613078-2"/>
    </source>
</evidence>
<keyword evidence="4" id="KW-1185">Reference proteome</keyword>
<dbReference type="InterPro" id="IPR001345">
    <property type="entry name" value="PG/BPGM_mutase_AS"/>
</dbReference>
<evidence type="ECO:0000313" key="3">
    <source>
        <dbReference type="EMBL" id="MEN7550292.1"/>
    </source>
</evidence>